<feature type="region of interest" description="Disordered" evidence="7">
    <location>
        <begin position="1"/>
        <end position="59"/>
    </location>
</feature>
<feature type="domain" description="TF-B3" evidence="8">
    <location>
        <begin position="131"/>
        <end position="232"/>
    </location>
</feature>
<evidence type="ECO:0000256" key="2">
    <source>
        <dbReference type="ARBA" id="ARBA00023015"/>
    </source>
</evidence>
<dbReference type="Pfam" id="PF02362">
    <property type="entry name" value="B3"/>
    <property type="match status" value="1"/>
</dbReference>
<dbReference type="CDD" id="cd10017">
    <property type="entry name" value="B3_DNA"/>
    <property type="match status" value="1"/>
</dbReference>
<evidence type="ECO:0000313" key="10">
    <source>
        <dbReference type="Proteomes" id="UP000324897"/>
    </source>
</evidence>
<dbReference type="GO" id="GO:0003677">
    <property type="term" value="F:DNA binding"/>
    <property type="evidence" value="ECO:0007669"/>
    <property type="project" value="UniProtKB-KW"/>
</dbReference>
<dbReference type="InterPro" id="IPR015300">
    <property type="entry name" value="DNA-bd_pseudobarrel_sf"/>
</dbReference>
<dbReference type="PANTHER" id="PTHR31391:SF101">
    <property type="entry name" value="B3 DOMAIN-CONTAINING PROTEIN OS01G0234100"/>
    <property type="match status" value="1"/>
</dbReference>
<evidence type="ECO:0000313" key="9">
    <source>
        <dbReference type="EMBL" id="TVU41277.1"/>
    </source>
</evidence>
<keyword evidence="3" id="KW-0238">DNA-binding</keyword>
<evidence type="ECO:0000259" key="8">
    <source>
        <dbReference type="PROSITE" id="PS50863"/>
    </source>
</evidence>
<proteinExistence type="predicted"/>
<sequence length="483" mass="53585">LTSGLQRKRGRPAGSQSAKSKMERKMDLVKQRFAAVDSSGSGGGGGGSSSSSESDNDEDFVPMDDELAIVFYHQPMVIHYDDTDFEKKVIRKKVSNVRGQKISASVPGDCGSAMARAKELQEKLPPQHPSFVKEMLKSHVVQGFWLGLPAKFCNKHLPMYDTVIVLEDENGDNHDTKYLGAKQGLSGGWRGFAMKHVIKVGDAVVFELVGSTIMPGSKKEQPKVKAYIVRANEFTTTDGDVLNLDVCKEGKLSSSSEEESAGELKSEEDLKVNTNRVNGEVPLIDAIGVVSEAIDGIRMLDSDIEFDDMTSFNNFKIIVDRFVIDCHNDLRKTYYDLCCSQKAFLHKHLLKQLSLTLVVGVILETINIADGIRACKTEACCRDDLLTWKKTLESFQLLGMNVSFMLKRINTLPGLQTRSRDILECQQYEELKLESAHAAEKAKTLELELSGVKDTLHKIDEDVKQMESSVKNAELQQLATAPW</sequence>
<keyword evidence="5" id="KW-0539">Nucleus</keyword>
<dbReference type="AlphaFoldDB" id="A0A5J9W033"/>
<dbReference type="EMBL" id="RWGY01000007">
    <property type="protein sequence ID" value="TVU41277.1"/>
    <property type="molecule type" value="Genomic_DNA"/>
</dbReference>
<dbReference type="SMART" id="SM01019">
    <property type="entry name" value="B3"/>
    <property type="match status" value="1"/>
</dbReference>
<dbReference type="InterPro" id="IPR044837">
    <property type="entry name" value="REM16-like"/>
</dbReference>
<protein>
    <recommendedName>
        <fullName evidence="8">TF-B3 domain-containing protein</fullName>
    </recommendedName>
</protein>
<evidence type="ECO:0000256" key="4">
    <source>
        <dbReference type="ARBA" id="ARBA00023163"/>
    </source>
</evidence>
<comment type="caution">
    <text evidence="9">The sequence shown here is derived from an EMBL/GenBank/DDBJ whole genome shotgun (WGS) entry which is preliminary data.</text>
</comment>
<evidence type="ECO:0000256" key="3">
    <source>
        <dbReference type="ARBA" id="ARBA00023125"/>
    </source>
</evidence>
<evidence type="ECO:0000256" key="1">
    <source>
        <dbReference type="ARBA" id="ARBA00004123"/>
    </source>
</evidence>
<feature type="compositionally biased region" description="Basic residues" evidence="7">
    <location>
        <begin position="1"/>
        <end position="11"/>
    </location>
</feature>
<feature type="coiled-coil region" evidence="6">
    <location>
        <begin position="428"/>
        <end position="476"/>
    </location>
</feature>
<evidence type="ECO:0000256" key="6">
    <source>
        <dbReference type="SAM" id="Coils"/>
    </source>
</evidence>
<name>A0A5J9W033_9POAL</name>
<keyword evidence="10" id="KW-1185">Reference proteome</keyword>
<feature type="compositionally biased region" description="Basic and acidic residues" evidence="7">
    <location>
        <begin position="20"/>
        <end position="30"/>
    </location>
</feature>
<dbReference type="PROSITE" id="PS50863">
    <property type="entry name" value="B3"/>
    <property type="match status" value="1"/>
</dbReference>
<accession>A0A5J9W033</accession>
<dbReference type="SUPFAM" id="SSF101936">
    <property type="entry name" value="DNA-binding pseudobarrel domain"/>
    <property type="match status" value="1"/>
</dbReference>
<dbReference type="Gene3D" id="2.40.330.10">
    <property type="entry name" value="DNA-binding pseudobarrel domain"/>
    <property type="match status" value="1"/>
</dbReference>
<evidence type="ECO:0000256" key="7">
    <source>
        <dbReference type="SAM" id="MobiDB-lite"/>
    </source>
</evidence>
<keyword evidence="4" id="KW-0804">Transcription</keyword>
<dbReference type="GO" id="GO:0005634">
    <property type="term" value="C:nucleus"/>
    <property type="evidence" value="ECO:0007669"/>
    <property type="project" value="UniProtKB-SubCell"/>
</dbReference>
<dbReference type="OrthoDB" id="1909330at2759"/>
<comment type="subcellular location">
    <subcellularLocation>
        <location evidence="1">Nucleus</location>
    </subcellularLocation>
</comment>
<organism evidence="9 10">
    <name type="scientific">Eragrostis curvula</name>
    <name type="common">weeping love grass</name>
    <dbReference type="NCBI Taxonomy" id="38414"/>
    <lineage>
        <taxon>Eukaryota</taxon>
        <taxon>Viridiplantae</taxon>
        <taxon>Streptophyta</taxon>
        <taxon>Embryophyta</taxon>
        <taxon>Tracheophyta</taxon>
        <taxon>Spermatophyta</taxon>
        <taxon>Magnoliopsida</taxon>
        <taxon>Liliopsida</taxon>
        <taxon>Poales</taxon>
        <taxon>Poaceae</taxon>
        <taxon>PACMAD clade</taxon>
        <taxon>Chloridoideae</taxon>
        <taxon>Eragrostideae</taxon>
        <taxon>Eragrostidinae</taxon>
        <taxon>Eragrostis</taxon>
    </lineage>
</organism>
<dbReference type="Proteomes" id="UP000324897">
    <property type="component" value="Chromosome 4"/>
</dbReference>
<evidence type="ECO:0000256" key="5">
    <source>
        <dbReference type="ARBA" id="ARBA00023242"/>
    </source>
</evidence>
<feature type="non-terminal residue" evidence="9">
    <location>
        <position position="1"/>
    </location>
</feature>
<gene>
    <name evidence="9" type="ORF">EJB05_14780</name>
</gene>
<dbReference type="PANTHER" id="PTHR31391">
    <property type="entry name" value="B3 DOMAIN-CONTAINING PROTEIN OS11G0197600-RELATED"/>
    <property type="match status" value="1"/>
</dbReference>
<dbReference type="InterPro" id="IPR003340">
    <property type="entry name" value="B3_DNA-bd"/>
</dbReference>
<reference evidence="9 10" key="1">
    <citation type="journal article" date="2019" name="Sci. Rep.">
        <title>A high-quality genome of Eragrostis curvula grass provides insights into Poaceae evolution and supports new strategies to enhance forage quality.</title>
        <authorList>
            <person name="Carballo J."/>
            <person name="Santos B.A.C.M."/>
            <person name="Zappacosta D."/>
            <person name="Garbus I."/>
            <person name="Selva J.P."/>
            <person name="Gallo C.A."/>
            <person name="Diaz A."/>
            <person name="Albertini E."/>
            <person name="Caccamo M."/>
            <person name="Echenique V."/>
        </authorList>
    </citation>
    <scope>NUCLEOTIDE SEQUENCE [LARGE SCALE GENOMIC DNA]</scope>
    <source>
        <strain evidence="10">cv. Victoria</strain>
        <tissue evidence="9">Leaf</tissue>
    </source>
</reference>
<keyword evidence="6" id="KW-0175">Coiled coil</keyword>
<keyword evidence="2" id="KW-0805">Transcription regulation</keyword>